<gene>
    <name evidence="3" type="ORF">OIK40_08680</name>
</gene>
<organism evidence="3 4">
    <name type="scientific">Erythrobacter fulvus</name>
    <dbReference type="NCBI Taxonomy" id="2987523"/>
    <lineage>
        <taxon>Bacteria</taxon>
        <taxon>Pseudomonadati</taxon>
        <taxon>Pseudomonadota</taxon>
        <taxon>Alphaproteobacteria</taxon>
        <taxon>Sphingomonadales</taxon>
        <taxon>Erythrobacteraceae</taxon>
        <taxon>Erythrobacter/Porphyrobacter group</taxon>
        <taxon>Erythrobacter</taxon>
    </lineage>
</organism>
<dbReference type="RefSeq" id="WP_273677830.1">
    <property type="nucleotide sequence ID" value="NZ_JAQQXQ010000005.1"/>
</dbReference>
<keyword evidence="4" id="KW-1185">Reference proteome</keyword>
<proteinExistence type="predicted"/>
<keyword evidence="2" id="KW-0732">Signal</keyword>
<evidence type="ECO:0000256" key="2">
    <source>
        <dbReference type="SAM" id="SignalP"/>
    </source>
</evidence>
<accession>A0ABT5JQ21</accession>
<evidence type="ECO:0000313" key="4">
    <source>
        <dbReference type="Proteomes" id="UP001216558"/>
    </source>
</evidence>
<dbReference type="Gene3D" id="3.30.530.20">
    <property type="match status" value="1"/>
</dbReference>
<dbReference type="Proteomes" id="UP001216558">
    <property type="component" value="Unassembled WGS sequence"/>
</dbReference>
<evidence type="ECO:0000313" key="3">
    <source>
        <dbReference type="EMBL" id="MDC8754714.1"/>
    </source>
</evidence>
<feature type="chain" id="PRO_5045292720" evidence="2">
    <location>
        <begin position="24"/>
        <end position="247"/>
    </location>
</feature>
<sequence length="247" mass="26115">MPKFHVASALAALSLLSAVPAMAEVTSIGPNSFVSRHTAVVEASPKEVWLALISPAEWWTSEHTWSGDAANLTLTPQAGGCFCEKIPEVDEPGRFTLEGSVEHMRVIQAYPEVALRMQGALGPLQSEPVIGILTIAISQTEQGTRIVWDYNVGGTMRYDVPVIARAVDGVMGAQLAALTGKLGIVEGVPEPEPEPEPDAATESATEPDEQEDPADEGAAPSEEEPETKPKMPSVDDVFGDLADGDSS</sequence>
<feature type="signal peptide" evidence="2">
    <location>
        <begin position="1"/>
        <end position="23"/>
    </location>
</feature>
<dbReference type="SUPFAM" id="SSF55961">
    <property type="entry name" value="Bet v1-like"/>
    <property type="match status" value="1"/>
</dbReference>
<dbReference type="EMBL" id="JAQQXQ010000005">
    <property type="protein sequence ID" value="MDC8754714.1"/>
    <property type="molecule type" value="Genomic_DNA"/>
</dbReference>
<comment type="caution">
    <text evidence="3">The sequence shown here is derived from an EMBL/GenBank/DDBJ whole genome shotgun (WGS) entry which is preliminary data.</text>
</comment>
<protein>
    <submittedName>
        <fullName evidence="3">SRPBCC family protein</fullName>
    </submittedName>
</protein>
<dbReference type="InterPro" id="IPR023393">
    <property type="entry name" value="START-like_dom_sf"/>
</dbReference>
<feature type="region of interest" description="Disordered" evidence="1">
    <location>
        <begin position="186"/>
        <end position="247"/>
    </location>
</feature>
<reference evidence="3 4" key="1">
    <citation type="submission" date="2022-10" db="EMBL/GenBank/DDBJ databases">
        <title>Erythrobacter sp. sf7 Genome sequencing.</title>
        <authorList>
            <person name="Park S."/>
        </authorList>
    </citation>
    <scope>NUCLEOTIDE SEQUENCE [LARGE SCALE GENOMIC DNA]</scope>
    <source>
        <strain evidence="4">sf7</strain>
    </source>
</reference>
<evidence type="ECO:0000256" key="1">
    <source>
        <dbReference type="SAM" id="MobiDB-lite"/>
    </source>
</evidence>
<feature type="compositionally biased region" description="Acidic residues" evidence="1">
    <location>
        <begin position="189"/>
        <end position="225"/>
    </location>
</feature>
<name>A0ABT5JQ21_9SPHN</name>